<protein>
    <submittedName>
        <fullName evidence="2">Uncharacterized protein</fullName>
    </submittedName>
</protein>
<dbReference type="Proteomes" id="UP000295765">
    <property type="component" value="Unassembled WGS sequence"/>
</dbReference>
<accession>A0A4R2L309</accession>
<organism evidence="2 3">
    <name type="scientific">Plasticicumulans lactativorans</name>
    <dbReference type="NCBI Taxonomy" id="1133106"/>
    <lineage>
        <taxon>Bacteria</taxon>
        <taxon>Pseudomonadati</taxon>
        <taxon>Pseudomonadota</taxon>
        <taxon>Gammaproteobacteria</taxon>
        <taxon>Candidatus Competibacteraceae</taxon>
        <taxon>Plasticicumulans</taxon>
    </lineage>
</organism>
<feature type="signal peptide" evidence="1">
    <location>
        <begin position="1"/>
        <end position="24"/>
    </location>
</feature>
<keyword evidence="3" id="KW-1185">Reference proteome</keyword>
<keyword evidence="1" id="KW-0732">Signal</keyword>
<dbReference type="AlphaFoldDB" id="A0A4R2L309"/>
<proteinExistence type="predicted"/>
<evidence type="ECO:0000256" key="1">
    <source>
        <dbReference type="SAM" id="SignalP"/>
    </source>
</evidence>
<feature type="non-terminal residue" evidence="2">
    <location>
        <position position="42"/>
    </location>
</feature>
<evidence type="ECO:0000313" key="3">
    <source>
        <dbReference type="Proteomes" id="UP000295765"/>
    </source>
</evidence>
<comment type="caution">
    <text evidence="2">The sequence shown here is derived from an EMBL/GenBank/DDBJ whole genome shotgun (WGS) entry which is preliminary data.</text>
</comment>
<evidence type="ECO:0000313" key="2">
    <source>
        <dbReference type="EMBL" id="TCO79617.1"/>
    </source>
</evidence>
<name>A0A4R2L309_9GAMM</name>
<sequence>MKSALRNRTLIAVALAASAGAAHAETTLFGRAGAAVVNRQPV</sequence>
<dbReference type="EMBL" id="SLWY01000018">
    <property type="protein sequence ID" value="TCO79617.1"/>
    <property type="molecule type" value="Genomic_DNA"/>
</dbReference>
<gene>
    <name evidence="2" type="ORF">EV699_1181</name>
</gene>
<feature type="chain" id="PRO_5020807876" evidence="1">
    <location>
        <begin position="25"/>
        <end position="42"/>
    </location>
</feature>
<reference evidence="2 3" key="1">
    <citation type="submission" date="2019-03" db="EMBL/GenBank/DDBJ databases">
        <title>Genomic Encyclopedia of Type Strains, Phase IV (KMG-IV): sequencing the most valuable type-strain genomes for metagenomic binning, comparative biology and taxonomic classification.</title>
        <authorList>
            <person name="Goeker M."/>
        </authorList>
    </citation>
    <scope>NUCLEOTIDE SEQUENCE [LARGE SCALE GENOMIC DNA]</scope>
    <source>
        <strain evidence="2 3">DSM 25287</strain>
    </source>
</reference>